<comment type="caution">
    <text evidence="3">The sequence shown here is derived from an EMBL/GenBank/DDBJ whole genome shotgun (WGS) entry which is preliminary data.</text>
</comment>
<dbReference type="Proteomes" id="UP000762676">
    <property type="component" value="Unassembled WGS sequence"/>
</dbReference>
<dbReference type="GO" id="GO:0016301">
    <property type="term" value="F:kinase activity"/>
    <property type="evidence" value="ECO:0007669"/>
    <property type="project" value="UniProtKB-KW"/>
</dbReference>
<evidence type="ECO:0000256" key="2">
    <source>
        <dbReference type="SAM" id="Phobius"/>
    </source>
</evidence>
<keyword evidence="3" id="KW-0418">Kinase</keyword>
<evidence type="ECO:0000256" key="1">
    <source>
        <dbReference type="SAM" id="MobiDB-lite"/>
    </source>
</evidence>
<accession>A0AAV4EDD7</accession>
<dbReference type="SUPFAM" id="SSF101967">
    <property type="entry name" value="Adhesin YadA, collagen-binding domain"/>
    <property type="match status" value="1"/>
</dbReference>
<reference evidence="3 4" key="1">
    <citation type="journal article" date="2021" name="Elife">
        <title>Chloroplast acquisition without the gene transfer in kleptoplastic sea slugs, Plakobranchus ocellatus.</title>
        <authorList>
            <person name="Maeda T."/>
            <person name="Takahashi S."/>
            <person name="Yoshida T."/>
            <person name="Shimamura S."/>
            <person name="Takaki Y."/>
            <person name="Nagai Y."/>
            <person name="Toyoda A."/>
            <person name="Suzuki Y."/>
            <person name="Arimoto A."/>
            <person name="Ishii H."/>
            <person name="Satoh N."/>
            <person name="Nishiyama T."/>
            <person name="Hasebe M."/>
            <person name="Maruyama T."/>
            <person name="Minagawa J."/>
            <person name="Obokata J."/>
            <person name="Shigenobu S."/>
        </authorList>
    </citation>
    <scope>NUCLEOTIDE SEQUENCE [LARGE SCALE GENOMIC DNA]</scope>
</reference>
<keyword evidence="2" id="KW-0812">Transmembrane</keyword>
<gene>
    <name evidence="3" type="ORF">ElyMa_000037600</name>
</gene>
<keyword evidence="2" id="KW-0472">Membrane</keyword>
<feature type="region of interest" description="Disordered" evidence="1">
    <location>
        <begin position="1"/>
        <end position="31"/>
    </location>
</feature>
<feature type="transmembrane region" description="Helical" evidence="2">
    <location>
        <begin position="300"/>
        <end position="321"/>
    </location>
</feature>
<dbReference type="EMBL" id="BMAT01000053">
    <property type="protein sequence ID" value="GFR58674.1"/>
    <property type="molecule type" value="Genomic_DNA"/>
</dbReference>
<name>A0AAV4EDD7_9GAST</name>
<evidence type="ECO:0000313" key="4">
    <source>
        <dbReference type="Proteomes" id="UP000762676"/>
    </source>
</evidence>
<proteinExistence type="predicted"/>
<dbReference type="InterPro" id="IPR011049">
    <property type="entry name" value="Serralysin-like_metalloprot_C"/>
</dbReference>
<keyword evidence="2" id="KW-1133">Transmembrane helix</keyword>
<keyword evidence="3" id="KW-0808">Transferase</keyword>
<dbReference type="AlphaFoldDB" id="A0AAV4EDD7"/>
<organism evidence="3 4">
    <name type="scientific">Elysia marginata</name>
    <dbReference type="NCBI Taxonomy" id="1093978"/>
    <lineage>
        <taxon>Eukaryota</taxon>
        <taxon>Metazoa</taxon>
        <taxon>Spiralia</taxon>
        <taxon>Lophotrochozoa</taxon>
        <taxon>Mollusca</taxon>
        <taxon>Gastropoda</taxon>
        <taxon>Heterobranchia</taxon>
        <taxon>Euthyneura</taxon>
        <taxon>Panpulmonata</taxon>
        <taxon>Sacoglossa</taxon>
        <taxon>Placobranchoidea</taxon>
        <taxon>Plakobranchidae</taxon>
        <taxon>Elysia</taxon>
    </lineage>
</organism>
<protein>
    <submittedName>
        <fullName evidence="3">Protein kinase 1, putative (PK1)</fullName>
    </submittedName>
</protein>
<evidence type="ECO:0000313" key="3">
    <source>
        <dbReference type="EMBL" id="GFR58674.1"/>
    </source>
</evidence>
<keyword evidence="4" id="KW-1185">Reference proteome</keyword>
<sequence>MTRGLDEMAQGSGEMAREHDGMAQGPDGILRGSDRMARGFDEIARAHDEMARGLNEITRAHDEMALGSGGAIARQQIRDLLGLIGFSGHGHVTSLPQEFMYIRLSEASIWLETVDNYIHATNATIHTSVFTALLDQARRVLLTSLLDPITWHAIHHSRLLFGTAGHPVFLDINCATSMDNLLSTGKRKYFCTPALEKPPGPRGLHGWTGDTDDFHSGQLCNGVNNFYFDLHSAAALLRTLHALLLRNTPLVNATGQGLCPKQCAPIQLILSLKNSLKNTTALLLATMESSSLHMRYRNLFYAYSNIVVYIWAMCLAVPTFLTLTQYVCWDFGDDY</sequence>